<keyword evidence="2" id="KW-1185">Reference proteome</keyword>
<gene>
    <name evidence="1" type="ORF">LAZ67_12001896</name>
</gene>
<accession>A0ABY6L460</accession>
<protein>
    <submittedName>
        <fullName evidence="1">Uncharacterized protein</fullName>
    </submittedName>
</protein>
<evidence type="ECO:0000313" key="1">
    <source>
        <dbReference type="EMBL" id="UYV74957.1"/>
    </source>
</evidence>
<dbReference type="EMBL" id="CP092874">
    <property type="protein sequence ID" value="UYV74957.1"/>
    <property type="molecule type" value="Genomic_DNA"/>
</dbReference>
<organism evidence="1 2">
    <name type="scientific">Cordylochernes scorpioides</name>
    <dbReference type="NCBI Taxonomy" id="51811"/>
    <lineage>
        <taxon>Eukaryota</taxon>
        <taxon>Metazoa</taxon>
        <taxon>Ecdysozoa</taxon>
        <taxon>Arthropoda</taxon>
        <taxon>Chelicerata</taxon>
        <taxon>Arachnida</taxon>
        <taxon>Pseudoscorpiones</taxon>
        <taxon>Cheliferoidea</taxon>
        <taxon>Chernetidae</taxon>
        <taxon>Cordylochernes</taxon>
    </lineage>
</organism>
<evidence type="ECO:0000313" key="2">
    <source>
        <dbReference type="Proteomes" id="UP001235939"/>
    </source>
</evidence>
<proteinExistence type="predicted"/>
<sequence>MQDAELSSVNPQLSPGPGATVDTLVKRLTEALQEVTASRAYVPPMEPYDGTYLAENFFRQLKAVQDDIGARYLYRDNWWRSWNIPSTPKPLEEAEDYKD</sequence>
<dbReference type="Proteomes" id="UP001235939">
    <property type="component" value="Chromosome 12"/>
</dbReference>
<name>A0ABY6L460_9ARAC</name>
<reference evidence="1 2" key="1">
    <citation type="submission" date="2022-01" db="EMBL/GenBank/DDBJ databases">
        <title>A chromosomal length assembly of Cordylochernes scorpioides.</title>
        <authorList>
            <person name="Zeh D."/>
            <person name="Zeh J."/>
        </authorList>
    </citation>
    <scope>NUCLEOTIDE SEQUENCE [LARGE SCALE GENOMIC DNA]</scope>
    <source>
        <strain evidence="1">IN4F17</strain>
        <tissue evidence="1">Whole Body</tissue>
    </source>
</reference>